<dbReference type="SUPFAM" id="SSF54810">
    <property type="entry name" value="GMP synthetase C-terminal dimerisation domain"/>
    <property type="match status" value="1"/>
</dbReference>
<dbReference type="PANTHER" id="PTHR11922">
    <property type="entry name" value="GMP SYNTHASE-RELATED"/>
    <property type="match status" value="1"/>
</dbReference>
<dbReference type="EC" id="6.3.5.2" evidence="3"/>
<sequence>FPGPGLAVRIIGEVTEKKLKILKKADSIVIEEIKKAGLYEGIWMAFAIFTGIKTTGVTGDERKYGETIAIRAIESKDTMTADWVKLPYSVLARISERIVTEVFEVCRVVYDITTKPPGTMEWE</sequence>
<comment type="function">
    <text evidence="1">Catalyzes the synthesis of GMP from XMP.</text>
</comment>
<dbReference type="Proteomes" id="UP000230802">
    <property type="component" value="Unassembled WGS sequence"/>
</dbReference>
<comment type="pathway">
    <text evidence="2">Purine metabolism; GMP biosynthesis; GMP from XMP (L-Gln route): step 1/1.</text>
</comment>
<keyword evidence="6" id="KW-0332">GMP biosynthesis</keyword>
<gene>
    <name evidence="11" type="primary">guaA</name>
    <name evidence="11" type="ORF">COW96_04255</name>
</gene>
<proteinExistence type="predicted"/>
<feature type="domain" description="GMP synthase C-terminal" evidence="10">
    <location>
        <begin position="31"/>
        <end position="122"/>
    </location>
</feature>
<evidence type="ECO:0000256" key="3">
    <source>
        <dbReference type="ARBA" id="ARBA00012746"/>
    </source>
</evidence>
<evidence type="ECO:0000256" key="9">
    <source>
        <dbReference type="ARBA" id="ARBA00022962"/>
    </source>
</evidence>
<keyword evidence="8" id="KW-0067">ATP-binding</keyword>
<dbReference type="InterPro" id="IPR001674">
    <property type="entry name" value="GMP_synth_C"/>
</dbReference>
<dbReference type="Gene3D" id="3.30.300.10">
    <property type="match status" value="1"/>
</dbReference>
<keyword evidence="4 11" id="KW-0436">Ligase</keyword>
<dbReference type="GO" id="GO:0005829">
    <property type="term" value="C:cytosol"/>
    <property type="evidence" value="ECO:0007669"/>
    <property type="project" value="TreeGrafter"/>
</dbReference>
<keyword evidence="5" id="KW-0547">Nucleotide-binding</keyword>
<evidence type="ECO:0000256" key="2">
    <source>
        <dbReference type="ARBA" id="ARBA00005153"/>
    </source>
</evidence>
<feature type="non-terminal residue" evidence="11">
    <location>
        <position position="1"/>
    </location>
</feature>
<dbReference type="GO" id="GO:0005524">
    <property type="term" value="F:ATP binding"/>
    <property type="evidence" value="ECO:0007669"/>
    <property type="project" value="UniProtKB-KW"/>
</dbReference>
<dbReference type="PANTHER" id="PTHR11922:SF2">
    <property type="entry name" value="GMP SYNTHASE [GLUTAMINE-HYDROLYZING]"/>
    <property type="match status" value="1"/>
</dbReference>
<dbReference type="FunFam" id="3.30.300.10:FF:000002">
    <property type="entry name" value="GMP synthase [glutamine-hydrolyzing]"/>
    <property type="match status" value="1"/>
</dbReference>
<evidence type="ECO:0000313" key="12">
    <source>
        <dbReference type="Proteomes" id="UP000230802"/>
    </source>
</evidence>
<comment type="caution">
    <text evidence="11">The sequence shown here is derived from an EMBL/GenBank/DDBJ whole genome shotgun (WGS) entry which is preliminary data.</text>
</comment>
<dbReference type="Pfam" id="PF00958">
    <property type="entry name" value="GMP_synt_C"/>
    <property type="match status" value="1"/>
</dbReference>
<evidence type="ECO:0000256" key="4">
    <source>
        <dbReference type="ARBA" id="ARBA00022598"/>
    </source>
</evidence>
<evidence type="ECO:0000256" key="1">
    <source>
        <dbReference type="ARBA" id="ARBA00002332"/>
    </source>
</evidence>
<accession>A0A2H0C2K7</accession>
<evidence type="ECO:0000259" key="10">
    <source>
        <dbReference type="Pfam" id="PF00958"/>
    </source>
</evidence>
<reference evidence="11 12" key="1">
    <citation type="submission" date="2017-09" db="EMBL/GenBank/DDBJ databases">
        <title>Depth-based differentiation of microbial function through sediment-hosted aquifers and enrichment of novel symbionts in the deep terrestrial subsurface.</title>
        <authorList>
            <person name="Probst A.J."/>
            <person name="Ladd B."/>
            <person name="Jarett J.K."/>
            <person name="Geller-Mcgrath D.E."/>
            <person name="Sieber C.M."/>
            <person name="Emerson J.B."/>
            <person name="Anantharaman K."/>
            <person name="Thomas B.C."/>
            <person name="Malmstrom R."/>
            <person name="Stieglmeier M."/>
            <person name="Klingl A."/>
            <person name="Woyke T."/>
            <person name="Ryan C.M."/>
            <person name="Banfield J.F."/>
        </authorList>
    </citation>
    <scope>NUCLEOTIDE SEQUENCE [LARGE SCALE GENOMIC DNA]</scope>
    <source>
        <strain evidence="11">CG22_combo_CG10-13_8_21_14_all_33_16</strain>
    </source>
</reference>
<organism evidence="11 12">
    <name type="scientific">Candidatus Roizmanbacteria bacterium CG22_combo_CG10-13_8_21_14_all_33_16</name>
    <dbReference type="NCBI Taxonomy" id="1974859"/>
    <lineage>
        <taxon>Bacteria</taxon>
        <taxon>Candidatus Roizmaniibacteriota</taxon>
    </lineage>
</organism>
<dbReference type="EMBL" id="PCTD01000187">
    <property type="protein sequence ID" value="PIP64134.1"/>
    <property type="molecule type" value="Genomic_DNA"/>
</dbReference>
<keyword evidence="9" id="KW-0315">Glutamine amidotransferase</keyword>
<dbReference type="AlphaFoldDB" id="A0A2H0C2K7"/>
<protein>
    <recommendedName>
        <fullName evidence="3">GMP synthase (glutamine-hydrolyzing)</fullName>
        <ecNumber evidence="3">6.3.5.2</ecNumber>
    </recommendedName>
</protein>
<evidence type="ECO:0000256" key="8">
    <source>
        <dbReference type="ARBA" id="ARBA00022840"/>
    </source>
</evidence>
<evidence type="ECO:0000256" key="6">
    <source>
        <dbReference type="ARBA" id="ARBA00022749"/>
    </source>
</evidence>
<dbReference type="GO" id="GO:0003921">
    <property type="term" value="F:GMP synthase activity"/>
    <property type="evidence" value="ECO:0007669"/>
    <property type="project" value="TreeGrafter"/>
</dbReference>
<name>A0A2H0C2K7_9BACT</name>
<evidence type="ECO:0000313" key="11">
    <source>
        <dbReference type="EMBL" id="PIP64134.1"/>
    </source>
</evidence>
<evidence type="ECO:0000256" key="5">
    <source>
        <dbReference type="ARBA" id="ARBA00022741"/>
    </source>
</evidence>
<evidence type="ECO:0000256" key="7">
    <source>
        <dbReference type="ARBA" id="ARBA00022755"/>
    </source>
</evidence>
<keyword evidence="7" id="KW-0658">Purine biosynthesis</keyword>